<dbReference type="EMBL" id="JAAGVY010000002">
    <property type="protein sequence ID" value="NEN22301.1"/>
    <property type="molecule type" value="Genomic_DNA"/>
</dbReference>
<dbReference type="Pfam" id="PF13676">
    <property type="entry name" value="TIR_2"/>
    <property type="match status" value="1"/>
</dbReference>
<evidence type="ECO:0000259" key="1">
    <source>
        <dbReference type="Pfam" id="PF13676"/>
    </source>
</evidence>
<gene>
    <name evidence="2" type="ORF">G3O08_02130</name>
</gene>
<dbReference type="InterPro" id="IPR000157">
    <property type="entry name" value="TIR_dom"/>
</dbReference>
<comment type="caution">
    <text evidence="2">The sequence shown here is derived from an EMBL/GenBank/DDBJ whole genome shotgun (WGS) entry which is preliminary data.</text>
</comment>
<accession>A0A7K3WMS5</accession>
<dbReference type="AlphaFoldDB" id="A0A7K3WMS5"/>
<evidence type="ECO:0000313" key="2">
    <source>
        <dbReference type="EMBL" id="NEN22301.1"/>
    </source>
</evidence>
<organism evidence="2 3">
    <name type="scientific">Cryomorpha ignava</name>
    <dbReference type="NCBI Taxonomy" id="101383"/>
    <lineage>
        <taxon>Bacteria</taxon>
        <taxon>Pseudomonadati</taxon>
        <taxon>Bacteroidota</taxon>
        <taxon>Flavobacteriia</taxon>
        <taxon>Flavobacteriales</taxon>
        <taxon>Cryomorphaceae</taxon>
        <taxon>Cryomorpha</taxon>
    </lineage>
</organism>
<dbReference type="GO" id="GO:0007165">
    <property type="term" value="P:signal transduction"/>
    <property type="evidence" value="ECO:0007669"/>
    <property type="project" value="InterPro"/>
</dbReference>
<proteinExistence type="predicted"/>
<keyword evidence="2" id="KW-0675">Receptor</keyword>
<evidence type="ECO:0000313" key="3">
    <source>
        <dbReference type="Proteomes" id="UP000486602"/>
    </source>
</evidence>
<name>A0A7K3WMS5_9FLAO</name>
<dbReference type="Proteomes" id="UP000486602">
    <property type="component" value="Unassembled WGS sequence"/>
</dbReference>
<feature type="domain" description="TIR" evidence="1">
    <location>
        <begin position="6"/>
        <end position="93"/>
    </location>
</feature>
<dbReference type="RefSeq" id="WP_163283013.1">
    <property type="nucleotide sequence ID" value="NZ_JAAGVY010000002.1"/>
</dbReference>
<keyword evidence="3" id="KW-1185">Reference proteome</keyword>
<dbReference type="SUPFAM" id="SSF52200">
    <property type="entry name" value="Toll/Interleukin receptor TIR domain"/>
    <property type="match status" value="1"/>
</dbReference>
<dbReference type="InterPro" id="IPR035897">
    <property type="entry name" value="Toll_tir_struct_dom_sf"/>
</dbReference>
<sequence length="223" mass="25807">MRHKLFISYSNCDSEKVELINTILTHNKIFTPLIIAKNREPLMPLSEKVTNGITSAEVVIPILTKKSIKTQWINQEIGYAKAKDKEIIPIVESGLIDKLKGFIHKQIDLPYSFIPNINKFQEHKDFSNMFKILLIDLEAKYSDIVVSASKDDVKKYLEKGRLIKYEEGSRHFLVGNTVHPFSDADTPAYVQKLLKRKHDDALKIEKSQYDNYEKGRRVLFKKV</sequence>
<reference evidence="2 3" key="1">
    <citation type="submission" date="2020-02" db="EMBL/GenBank/DDBJ databases">
        <title>Out from the shadows clarifying the taxonomy of the family Cryomorphaceae and related taxa by utilizing the GTDB taxonomic framework.</title>
        <authorList>
            <person name="Bowman J.P."/>
        </authorList>
    </citation>
    <scope>NUCLEOTIDE SEQUENCE [LARGE SCALE GENOMIC DNA]</scope>
    <source>
        <strain evidence="2 3">QSSC 1-22</strain>
    </source>
</reference>
<dbReference type="Gene3D" id="3.40.50.10140">
    <property type="entry name" value="Toll/interleukin-1 receptor homology (TIR) domain"/>
    <property type="match status" value="1"/>
</dbReference>
<protein>
    <submittedName>
        <fullName evidence="2">Toll/interleukin-1 receptor domain-containing protein</fullName>
    </submittedName>
</protein>